<feature type="compositionally biased region" description="Polar residues" evidence="1">
    <location>
        <begin position="351"/>
        <end position="365"/>
    </location>
</feature>
<accession>A0AAD6FYP1</accession>
<feature type="region of interest" description="Disordered" evidence="1">
    <location>
        <begin position="455"/>
        <end position="474"/>
    </location>
</feature>
<feature type="compositionally biased region" description="Low complexity" evidence="1">
    <location>
        <begin position="74"/>
        <end position="89"/>
    </location>
</feature>
<dbReference type="Proteomes" id="UP001213681">
    <property type="component" value="Unassembled WGS sequence"/>
</dbReference>
<feature type="compositionally biased region" description="Polar residues" evidence="1">
    <location>
        <begin position="137"/>
        <end position="146"/>
    </location>
</feature>
<feature type="compositionally biased region" description="Low complexity" evidence="1">
    <location>
        <begin position="455"/>
        <end position="464"/>
    </location>
</feature>
<feature type="compositionally biased region" description="Basic residues" evidence="1">
    <location>
        <begin position="95"/>
        <end position="104"/>
    </location>
</feature>
<feature type="compositionally biased region" description="Basic and acidic residues" evidence="1">
    <location>
        <begin position="337"/>
        <end position="349"/>
    </location>
</feature>
<sequence>MSSAKARTTDELLSEHLARRSSAISMSLPFRSSAKRESIIGPREEQPACLEKVHYPVFDPEDPRHNTRIGQIFRRSGSRTTTSDSQRQPQESRTLPRKSLHKAKSGLLASLFHRSSRRGSEPLEPLPKHAHTERSSHGLSDISSTTQEDLSFGTALYRNRRAQKRTLDDTDLHIIAKVLSCPPLKNTMSAPQPITSSSDLVGDLRPPSDETVSPITDESPVHERYQDTTVTSHLPTNEKSTKQDPPVIENVEEIRKNNADYLTPSVASEDRPTAGRLSSSSADDEELGGTTPLCDNQDVASVRDRHLLICVDNEKSVCKKIAGLRRLSETRNFPSLEMEHKHNGSKESLPDYSTPSIADSETPQRGRSIVSKRGSFVTQERVLLGDDSLESEGSVSPVSESRKCSADVKIAFPGLYHELLEQWIRETEGSPTLYPGFPGFENENTSTSAHLPSLATTTTTTASSQHNLDGQQHRQAELPWSVDTRFASGIPSIFNSYRKTNTLIPSPSLPHPRVVRVYSVQDSVTLPYTMDDYTRHTGAQPARSGEEDSDRRRNSFGIHISERNQEPTSRTSTTQVSRREILRGSSEDQQSPVHARPFFRPPGLWGSADSQCDDSDFTIYTRDSSVANSTNYTSPTSISSTPWSPLDSPIDEEVLFRTTHRDEYYMADGKHSSYYPDRGDLPVKVQCLSATRPGYHGPSGYRAPPTDYA</sequence>
<reference evidence="2" key="2">
    <citation type="journal article" date="2023" name="IMA Fungus">
        <title>Comparative genomic study of the Penicillium genus elucidates a diverse pangenome and 15 lateral gene transfer events.</title>
        <authorList>
            <person name="Petersen C."/>
            <person name="Sorensen T."/>
            <person name="Nielsen M.R."/>
            <person name="Sondergaard T.E."/>
            <person name="Sorensen J.L."/>
            <person name="Fitzpatrick D.A."/>
            <person name="Frisvad J.C."/>
            <person name="Nielsen K.L."/>
        </authorList>
    </citation>
    <scope>NUCLEOTIDE SEQUENCE</scope>
    <source>
        <strain evidence="2">IBT 16125</strain>
    </source>
</reference>
<feature type="region of interest" description="Disordered" evidence="1">
    <location>
        <begin position="335"/>
        <end position="372"/>
    </location>
</feature>
<name>A0AAD6FYP1_9EURO</name>
<dbReference type="AlphaFoldDB" id="A0AAD6FYP1"/>
<feature type="compositionally biased region" description="Basic and acidic residues" evidence="1">
    <location>
        <begin position="544"/>
        <end position="553"/>
    </location>
</feature>
<evidence type="ECO:0000256" key="1">
    <source>
        <dbReference type="SAM" id="MobiDB-lite"/>
    </source>
</evidence>
<evidence type="ECO:0000313" key="3">
    <source>
        <dbReference type="Proteomes" id="UP001213681"/>
    </source>
</evidence>
<dbReference type="RefSeq" id="XP_056761914.1">
    <property type="nucleotide sequence ID" value="XM_056913065.1"/>
</dbReference>
<proteinExistence type="predicted"/>
<feature type="compositionally biased region" description="Basic and acidic residues" evidence="1">
    <location>
        <begin position="34"/>
        <end position="54"/>
    </location>
</feature>
<protein>
    <submittedName>
        <fullName evidence="2">Uncharacterized protein</fullName>
    </submittedName>
</protein>
<keyword evidence="3" id="KW-1185">Reference proteome</keyword>
<organism evidence="2 3">
    <name type="scientific">Penicillium daleae</name>
    <dbReference type="NCBI Taxonomy" id="63821"/>
    <lineage>
        <taxon>Eukaryota</taxon>
        <taxon>Fungi</taxon>
        <taxon>Dikarya</taxon>
        <taxon>Ascomycota</taxon>
        <taxon>Pezizomycotina</taxon>
        <taxon>Eurotiomycetes</taxon>
        <taxon>Eurotiomycetidae</taxon>
        <taxon>Eurotiales</taxon>
        <taxon>Aspergillaceae</taxon>
        <taxon>Penicillium</taxon>
    </lineage>
</organism>
<comment type="caution">
    <text evidence="2">The sequence shown here is derived from an EMBL/GenBank/DDBJ whole genome shotgun (WGS) entry which is preliminary data.</text>
</comment>
<feature type="compositionally biased region" description="Polar residues" evidence="1">
    <location>
        <begin position="187"/>
        <end position="199"/>
    </location>
</feature>
<gene>
    <name evidence="2" type="ORF">N7458_009683</name>
</gene>
<feature type="compositionally biased region" description="Basic and acidic residues" evidence="1">
    <location>
        <begin position="577"/>
        <end position="586"/>
    </location>
</feature>
<dbReference type="EMBL" id="JAPVEA010000008">
    <property type="protein sequence ID" value="KAJ5438685.1"/>
    <property type="molecule type" value="Genomic_DNA"/>
</dbReference>
<dbReference type="GeneID" id="81603308"/>
<evidence type="ECO:0000313" key="2">
    <source>
        <dbReference type="EMBL" id="KAJ5438685.1"/>
    </source>
</evidence>
<feature type="compositionally biased region" description="Polar residues" evidence="1">
    <location>
        <begin position="227"/>
        <end position="238"/>
    </location>
</feature>
<feature type="compositionally biased region" description="Basic and acidic residues" evidence="1">
    <location>
        <begin position="118"/>
        <end position="136"/>
    </location>
</feature>
<feature type="region of interest" description="Disordered" evidence="1">
    <location>
        <begin position="23"/>
        <end position="146"/>
    </location>
</feature>
<feature type="region of interest" description="Disordered" evidence="1">
    <location>
        <begin position="529"/>
        <end position="602"/>
    </location>
</feature>
<reference evidence="2" key="1">
    <citation type="submission" date="2022-12" db="EMBL/GenBank/DDBJ databases">
        <authorList>
            <person name="Petersen C."/>
        </authorList>
    </citation>
    <scope>NUCLEOTIDE SEQUENCE</scope>
    <source>
        <strain evidence="2">IBT 16125</strain>
    </source>
</reference>
<feature type="region of interest" description="Disordered" evidence="1">
    <location>
        <begin position="187"/>
        <end position="290"/>
    </location>
</feature>